<keyword evidence="8" id="KW-1185">Reference proteome</keyword>
<keyword evidence="1" id="KW-0808">Transferase</keyword>
<dbReference type="Gene3D" id="3.40.50.10240">
    <property type="entry name" value="Thiamin pyrophosphokinase, catalytic domain"/>
    <property type="match status" value="1"/>
</dbReference>
<name>A0A1M6KHS8_9FIRM</name>
<dbReference type="PANTHER" id="PTHR41299">
    <property type="entry name" value="THIAMINE PYROPHOSPHOKINASE"/>
    <property type="match status" value="1"/>
</dbReference>
<dbReference type="CDD" id="cd07995">
    <property type="entry name" value="TPK"/>
    <property type="match status" value="1"/>
</dbReference>
<dbReference type="OrthoDB" id="9804377at2"/>
<dbReference type="RefSeq" id="WP_072886743.1">
    <property type="nucleotide sequence ID" value="NZ_FRAE01000007.1"/>
</dbReference>
<evidence type="ECO:0000256" key="5">
    <source>
        <dbReference type="NCBIfam" id="TIGR01378"/>
    </source>
</evidence>
<dbReference type="AlphaFoldDB" id="A0A1M6KHS8"/>
<dbReference type="Pfam" id="PF04263">
    <property type="entry name" value="TPK_catalytic"/>
    <property type="match status" value="1"/>
</dbReference>
<dbReference type="NCBIfam" id="TIGR01378">
    <property type="entry name" value="thi_PPkinase"/>
    <property type="match status" value="1"/>
</dbReference>
<sequence>MKVAIIANGEIKDYNFHKDIIKKFDYVICADGASNHAYKMKITPNIILGDLDSINKEVKSYFMNKNIKFNTFPSKKDKTDTEICIDYAINLGAREIVLLGVIGSRMDHSLANINILYYLLRQGIKASIINENNEIYITDSEIEITGKQGDIVSIIPLYNDVVGVTLKGLEYPLNNFNLSFGSSRGVSNVMMSDRCKISLKKGCLLVIKAKD</sequence>
<dbReference type="GO" id="GO:0004788">
    <property type="term" value="F:thiamine diphosphokinase activity"/>
    <property type="evidence" value="ECO:0007669"/>
    <property type="project" value="UniProtKB-UniRule"/>
</dbReference>
<feature type="domain" description="Thiamin pyrophosphokinase thiamin-binding" evidence="6">
    <location>
        <begin position="146"/>
        <end position="205"/>
    </location>
</feature>
<keyword evidence="2" id="KW-0547">Nucleotide-binding</keyword>
<evidence type="ECO:0000256" key="3">
    <source>
        <dbReference type="ARBA" id="ARBA00022777"/>
    </source>
</evidence>
<dbReference type="PANTHER" id="PTHR41299:SF1">
    <property type="entry name" value="THIAMINE PYROPHOSPHOKINASE"/>
    <property type="match status" value="1"/>
</dbReference>
<proteinExistence type="predicted"/>
<dbReference type="InterPro" id="IPR036371">
    <property type="entry name" value="TPK_B1-bd_sf"/>
</dbReference>
<dbReference type="GO" id="GO:0005524">
    <property type="term" value="F:ATP binding"/>
    <property type="evidence" value="ECO:0007669"/>
    <property type="project" value="UniProtKB-KW"/>
</dbReference>
<evidence type="ECO:0000256" key="1">
    <source>
        <dbReference type="ARBA" id="ARBA00022679"/>
    </source>
</evidence>
<evidence type="ECO:0000256" key="4">
    <source>
        <dbReference type="ARBA" id="ARBA00022840"/>
    </source>
</evidence>
<evidence type="ECO:0000259" key="6">
    <source>
        <dbReference type="SMART" id="SM00983"/>
    </source>
</evidence>
<dbReference type="EC" id="2.7.6.2" evidence="5"/>
<keyword evidence="4" id="KW-0067">ATP-binding</keyword>
<dbReference type="InterPro" id="IPR006282">
    <property type="entry name" value="Thi_PPkinase"/>
</dbReference>
<reference evidence="8" key="1">
    <citation type="submission" date="2016-11" db="EMBL/GenBank/DDBJ databases">
        <authorList>
            <person name="Varghese N."/>
            <person name="Submissions S."/>
        </authorList>
    </citation>
    <scope>NUCLEOTIDE SEQUENCE [LARGE SCALE GENOMIC DNA]</scope>
    <source>
        <strain evidence="8">DSM 15518</strain>
    </source>
</reference>
<protein>
    <recommendedName>
        <fullName evidence="5">Thiamine diphosphokinase</fullName>
        <ecNumber evidence="5">2.7.6.2</ecNumber>
    </recommendedName>
</protein>
<dbReference type="InterPro" id="IPR007373">
    <property type="entry name" value="Thiamin_PyroPKinase_B1-bd"/>
</dbReference>
<dbReference type="SMART" id="SM00983">
    <property type="entry name" value="TPK_B1_binding"/>
    <property type="match status" value="1"/>
</dbReference>
<dbReference type="InterPro" id="IPR036759">
    <property type="entry name" value="TPK_catalytic_sf"/>
</dbReference>
<dbReference type="GO" id="GO:0009229">
    <property type="term" value="P:thiamine diphosphate biosynthetic process"/>
    <property type="evidence" value="ECO:0007669"/>
    <property type="project" value="InterPro"/>
</dbReference>
<dbReference type="GO" id="GO:0030975">
    <property type="term" value="F:thiamine binding"/>
    <property type="evidence" value="ECO:0007669"/>
    <property type="project" value="InterPro"/>
</dbReference>
<evidence type="ECO:0000256" key="2">
    <source>
        <dbReference type="ARBA" id="ARBA00022741"/>
    </source>
</evidence>
<dbReference type="Pfam" id="PF04265">
    <property type="entry name" value="TPK_B1_binding"/>
    <property type="match status" value="1"/>
</dbReference>
<dbReference type="SUPFAM" id="SSF63862">
    <property type="entry name" value="Thiamin pyrophosphokinase, substrate-binding domain"/>
    <property type="match status" value="1"/>
</dbReference>
<evidence type="ECO:0000313" key="7">
    <source>
        <dbReference type="EMBL" id="SHJ58477.1"/>
    </source>
</evidence>
<dbReference type="InterPro" id="IPR053149">
    <property type="entry name" value="TPK"/>
</dbReference>
<gene>
    <name evidence="7" type="ORF">SAMN02744037_00384</name>
</gene>
<accession>A0A1M6KHS8</accession>
<dbReference type="GO" id="GO:0006772">
    <property type="term" value="P:thiamine metabolic process"/>
    <property type="evidence" value="ECO:0007669"/>
    <property type="project" value="UniProtKB-UniRule"/>
</dbReference>
<dbReference type="STRING" id="1123349.SAMN02744037_00384"/>
<keyword evidence="3 7" id="KW-0418">Kinase</keyword>
<evidence type="ECO:0000313" key="8">
    <source>
        <dbReference type="Proteomes" id="UP000242497"/>
    </source>
</evidence>
<dbReference type="EMBL" id="FRAE01000007">
    <property type="protein sequence ID" value="SHJ58477.1"/>
    <property type="molecule type" value="Genomic_DNA"/>
</dbReference>
<dbReference type="InterPro" id="IPR007371">
    <property type="entry name" value="TPK_catalytic"/>
</dbReference>
<dbReference type="SUPFAM" id="SSF63999">
    <property type="entry name" value="Thiamin pyrophosphokinase, catalytic domain"/>
    <property type="match status" value="1"/>
</dbReference>
<dbReference type="GO" id="GO:0016301">
    <property type="term" value="F:kinase activity"/>
    <property type="evidence" value="ECO:0007669"/>
    <property type="project" value="UniProtKB-KW"/>
</dbReference>
<organism evidence="7 8">
    <name type="scientific">Tepidibacter formicigenes DSM 15518</name>
    <dbReference type="NCBI Taxonomy" id="1123349"/>
    <lineage>
        <taxon>Bacteria</taxon>
        <taxon>Bacillati</taxon>
        <taxon>Bacillota</taxon>
        <taxon>Clostridia</taxon>
        <taxon>Peptostreptococcales</taxon>
        <taxon>Peptostreptococcaceae</taxon>
        <taxon>Tepidibacter</taxon>
    </lineage>
</organism>
<dbReference type="Proteomes" id="UP000242497">
    <property type="component" value="Unassembled WGS sequence"/>
</dbReference>